<comment type="similarity">
    <text evidence="2">Belongs to the protein-tyrosine phosphatase family. Non-receptor class dual specificity subfamily.</text>
</comment>
<dbReference type="CDD" id="cd17665">
    <property type="entry name" value="DSP_DUSP11"/>
    <property type="match status" value="1"/>
</dbReference>
<dbReference type="PROSITE" id="PS50054">
    <property type="entry name" value="TYR_PHOSPHATASE_DUAL"/>
    <property type="match status" value="1"/>
</dbReference>
<dbReference type="EMBL" id="JAFHDT010000022">
    <property type="protein sequence ID" value="KAI7793514.1"/>
    <property type="molecule type" value="Genomic_DNA"/>
</dbReference>
<protein>
    <recommendedName>
        <fullName evidence="9">RNA/RNP complex-1-interacting phosphatase</fullName>
    </recommendedName>
    <alternativeName>
        <fullName evidence="10">Dual specificity protein phosphatase 11</fullName>
    </alternativeName>
    <alternativeName>
        <fullName evidence="11">Phosphatase that interacts with RNA/RNP complex 1</fullName>
    </alternativeName>
</protein>
<dbReference type="Proteomes" id="UP001059041">
    <property type="component" value="Linkage Group LG22"/>
</dbReference>
<proteinExistence type="inferred from homology"/>
<feature type="compositionally biased region" description="Basic residues" evidence="12">
    <location>
        <begin position="304"/>
        <end position="314"/>
    </location>
</feature>
<dbReference type="PANTHER" id="PTHR10367">
    <property type="entry name" value="MRNA-CAPPING ENZYME"/>
    <property type="match status" value="1"/>
</dbReference>
<dbReference type="SMART" id="SM00195">
    <property type="entry name" value="DSPc"/>
    <property type="match status" value="1"/>
</dbReference>
<evidence type="ECO:0000256" key="12">
    <source>
        <dbReference type="SAM" id="MobiDB-lite"/>
    </source>
</evidence>
<dbReference type="GO" id="GO:0005634">
    <property type="term" value="C:nucleus"/>
    <property type="evidence" value="ECO:0007669"/>
    <property type="project" value="UniProtKB-SubCell"/>
</dbReference>
<dbReference type="PANTHER" id="PTHR10367:SF9">
    <property type="entry name" value="DUAL-SPECIFICITY PHOSPHATASE 11 (RNA_RNP COMPLEX 1-INTERACTING)"/>
    <property type="match status" value="1"/>
</dbReference>
<evidence type="ECO:0000256" key="11">
    <source>
        <dbReference type="ARBA" id="ARBA00080235"/>
    </source>
</evidence>
<comment type="subcellular location">
    <subcellularLocation>
        <location evidence="1">Nucleus</location>
    </subcellularLocation>
</comment>
<dbReference type="InterPro" id="IPR016130">
    <property type="entry name" value="Tyr_Pase_AS"/>
</dbReference>
<feature type="region of interest" description="Disordered" evidence="12">
    <location>
        <begin position="294"/>
        <end position="329"/>
    </location>
</feature>
<evidence type="ECO:0000259" key="14">
    <source>
        <dbReference type="PROSITE" id="PS50056"/>
    </source>
</evidence>
<keyword evidence="5" id="KW-0904">Protein phosphatase</keyword>
<feature type="domain" description="Tyrosine specific protein phosphatases" evidence="14">
    <location>
        <begin position="104"/>
        <end position="173"/>
    </location>
</feature>
<organism evidence="15 16">
    <name type="scientific">Triplophysa rosa</name>
    <name type="common">Cave loach</name>
    <dbReference type="NCBI Taxonomy" id="992332"/>
    <lineage>
        <taxon>Eukaryota</taxon>
        <taxon>Metazoa</taxon>
        <taxon>Chordata</taxon>
        <taxon>Craniata</taxon>
        <taxon>Vertebrata</taxon>
        <taxon>Euteleostomi</taxon>
        <taxon>Actinopterygii</taxon>
        <taxon>Neopterygii</taxon>
        <taxon>Teleostei</taxon>
        <taxon>Ostariophysi</taxon>
        <taxon>Cypriniformes</taxon>
        <taxon>Nemacheilidae</taxon>
        <taxon>Triplophysa</taxon>
    </lineage>
</organism>
<dbReference type="InterPro" id="IPR000340">
    <property type="entry name" value="Dual-sp_phosphatase_cat-dom"/>
</dbReference>
<dbReference type="AlphaFoldDB" id="A0A9W7TAN4"/>
<comment type="subunit">
    <text evidence="8">Monomer. May interact with SFRS7 and SFRS9/SRP30C.</text>
</comment>
<evidence type="ECO:0000259" key="13">
    <source>
        <dbReference type="PROSITE" id="PS50054"/>
    </source>
</evidence>
<keyword evidence="6" id="KW-0539">Nucleus</keyword>
<evidence type="ECO:0000313" key="15">
    <source>
        <dbReference type="EMBL" id="KAI7793514.1"/>
    </source>
</evidence>
<comment type="caution">
    <text evidence="15">The sequence shown here is derived from an EMBL/GenBank/DDBJ whole genome shotgun (WGS) entry which is preliminary data.</text>
</comment>
<keyword evidence="3" id="KW-0378">Hydrolase</keyword>
<evidence type="ECO:0000256" key="8">
    <source>
        <dbReference type="ARBA" id="ARBA00065987"/>
    </source>
</evidence>
<keyword evidence="4" id="KW-0694">RNA-binding</keyword>
<dbReference type="GO" id="GO:0003723">
    <property type="term" value="F:RNA binding"/>
    <property type="evidence" value="ECO:0007669"/>
    <property type="project" value="UniProtKB-KW"/>
</dbReference>
<dbReference type="PROSITE" id="PS50056">
    <property type="entry name" value="TYR_PHOSPHATASE_2"/>
    <property type="match status" value="1"/>
</dbReference>
<dbReference type="InterPro" id="IPR029021">
    <property type="entry name" value="Prot-tyrosine_phosphatase-like"/>
</dbReference>
<evidence type="ECO:0000256" key="5">
    <source>
        <dbReference type="ARBA" id="ARBA00022912"/>
    </source>
</evidence>
<accession>A0A9W7TAN4</accession>
<evidence type="ECO:0000256" key="6">
    <source>
        <dbReference type="ARBA" id="ARBA00023242"/>
    </source>
</evidence>
<dbReference type="SUPFAM" id="SSF52799">
    <property type="entry name" value="(Phosphotyrosine protein) phosphatases II"/>
    <property type="match status" value="1"/>
</dbReference>
<dbReference type="FunFam" id="3.90.190.10:FF:000064">
    <property type="entry name" value="RNA/RNP complex-1-interacting phosphatase homolog"/>
    <property type="match status" value="1"/>
</dbReference>
<reference evidence="15" key="1">
    <citation type="submission" date="2021-02" db="EMBL/GenBank/DDBJ databases">
        <title>Comparative genomics reveals that relaxation of natural selection precedes convergent phenotypic evolution of cavefish.</title>
        <authorList>
            <person name="Peng Z."/>
        </authorList>
    </citation>
    <scope>NUCLEOTIDE SEQUENCE</scope>
    <source>
        <tissue evidence="15">Muscle</tissue>
    </source>
</reference>
<name>A0A9W7TAN4_TRIRA</name>
<gene>
    <name evidence="15" type="ORF">IRJ41_025036</name>
</gene>
<dbReference type="PROSITE" id="PS00383">
    <property type="entry name" value="TYR_PHOSPHATASE_1"/>
    <property type="match status" value="1"/>
</dbReference>
<evidence type="ECO:0000256" key="4">
    <source>
        <dbReference type="ARBA" id="ARBA00022884"/>
    </source>
</evidence>
<dbReference type="InterPro" id="IPR000387">
    <property type="entry name" value="Tyr_Pase_dom"/>
</dbReference>
<dbReference type="Gene3D" id="3.90.190.10">
    <property type="entry name" value="Protein tyrosine phosphatase superfamily"/>
    <property type="match status" value="1"/>
</dbReference>
<comment type="function">
    <text evidence="7">Possesses RNA 5'-triphosphatase and diphosphatase activities, but displays a poor protein-tyrosine phosphatase activity. In addition, has phosphatase activity with ATP, ADP and O-methylfluorescein phosphate (in vitro). Binds to RNA. May participate in nuclear mRNA metabolism.</text>
</comment>
<sequence>PFKKNGIPDRWTDYTAVGKRIPGTRFIAFKVPLKESLSNRLTQMEAFGPFDLVNMLEKEGQELGLIIDLTFTTRYYKPVDLPNTLHYLKIFTAGHEVPSDATILSFKKAVRHFLRENEDNDKLIGVHCTHGLNRTGYLVCRYLIDVDGMKPRKAIDLFNESRGHSIERQNYLDDLMARPKRSNEGIEEPDQEPVLGCLSLTQDPPSHQSERHNYASFNGQRPHPGHRGHQPQFFPNNSMMRFGPPQQLRPPLFSTPPPGIRFMRPPHFNQSFRGHHMRFDDSWEDPHALPFAFPAEGCSGPQGPRRKNRHRFRKGAKDQTPRGNAGDFH</sequence>
<evidence type="ECO:0000256" key="3">
    <source>
        <dbReference type="ARBA" id="ARBA00022801"/>
    </source>
</evidence>
<evidence type="ECO:0000256" key="10">
    <source>
        <dbReference type="ARBA" id="ARBA00076572"/>
    </source>
</evidence>
<dbReference type="InterPro" id="IPR020422">
    <property type="entry name" value="TYR_PHOSPHATASE_DUAL_dom"/>
</dbReference>
<evidence type="ECO:0000256" key="2">
    <source>
        <dbReference type="ARBA" id="ARBA00008601"/>
    </source>
</evidence>
<feature type="domain" description="Tyrosine-protein phosphatase" evidence="13">
    <location>
        <begin position="31"/>
        <end position="184"/>
    </location>
</feature>
<feature type="non-terminal residue" evidence="15">
    <location>
        <position position="329"/>
    </location>
</feature>
<dbReference type="GO" id="GO:0004721">
    <property type="term" value="F:phosphoprotein phosphatase activity"/>
    <property type="evidence" value="ECO:0007669"/>
    <property type="project" value="UniProtKB-KW"/>
</dbReference>
<dbReference type="Pfam" id="PF00782">
    <property type="entry name" value="DSPc"/>
    <property type="match status" value="1"/>
</dbReference>
<evidence type="ECO:0000256" key="7">
    <source>
        <dbReference type="ARBA" id="ARBA00054725"/>
    </source>
</evidence>
<evidence type="ECO:0000256" key="1">
    <source>
        <dbReference type="ARBA" id="ARBA00004123"/>
    </source>
</evidence>
<evidence type="ECO:0000256" key="9">
    <source>
        <dbReference type="ARBA" id="ARBA00068666"/>
    </source>
</evidence>
<evidence type="ECO:0000313" key="16">
    <source>
        <dbReference type="Proteomes" id="UP001059041"/>
    </source>
</evidence>
<dbReference type="GO" id="GO:0004651">
    <property type="term" value="F:polynucleotide 5'-phosphatase activity"/>
    <property type="evidence" value="ECO:0007669"/>
    <property type="project" value="TreeGrafter"/>
</dbReference>
<dbReference type="InterPro" id="IPR051029">
    <property type="entry name" value="mRNA_Capping_Enz/RNA_Phosphat"/>
</dbReference>
<keyword evidence="16" id="KW-1185">Reference proteome</keyword>